<feature type="domain" description="Glucose-methanol-choline oxidoreductase N-terminal" evidence="6">
    <location>
        <begin position="21"/>
        <end position="299"/>
    </location>
</feature>
<dbReference type="InterPro" id="IPR000172">
    <property type="entry name" value="GMC_OxRdtase_N"/>
</dbReference>
<protein>
    <submittedName>
        <fullName evidence="8">Glucose-methanol-choline oxidoreductase</fullName>
    </submittedName>
</protein>
<evidence type="ECO:0000256" key="3">
    <source>
        <dbReference type="ARBA" id="ARBA00022630"/>
    </source>
</evidence>
<dbReference type="InterPro" id="IPR007867">
    <property type="entry name" value="GMC_OxRtase_C"/>
</dbReference>
<dbReference type="Gene3D" id="3.50.50.60">
    <property type="entry name" value="FAD/NAD(P)-binding domain"/>
    <property type="match status" value="2"/>
</dbReference>
<evidence type="ECO:0000256" key="5">
    <source>
        <dbReference type="ARBA" id="ARBA00023002"/>
    </source>
</evidence>
<gene>
    <name evidence="8" type="ORF">DI556_04855</name>
</gene>
<dbReference type="InterPro" id="IPR051473">
    <property type="entry name" value="P2Ox-like"/>
</dbReference>
<comment type="similarity">
    <text evidence="2">Belongs to the GMC oxidoreductase family.</text>
</comment>
<dbReference type="AlphaFoldDB" id="A0A2W5NDU8"/>
<keyword evidence="5" id="KW-0560">Oxidoreductase</keyword>
<dbReference type="EMBL" id="QFPW01000002">
    <property type="protein sequence ID" value="PZQ51716.1"/>
    <property type="molecule type" value="Genomic_DNA"/>
</dbReference>
<name>A0A2W5NDU8_RHOSU</name>
<comment type="cofactor">
    <cofactor evidence="1">
        <name>FAD</name>
        <dbReference type="ChEBI" id="CHEBI:57692"/>
    </cofactor>
</comment>
<dbReference type="Proteomes" id="UP000249185">
    <property type="component" value="Unassembled WGS sequence"/>
</dbReference>
<evidence type="ECO:0000259" key="7">
    <source>
        <dbReference type="Pfam" id="PF05199"/>
    </source>
</evidence>
<proteinExistence type="inferred from homology"/>
<evidence type="ECO:0000256" key="1">
    <source>
        <dbReference type="ARBA" id="ARBA00001974"/>
    </source>
</evidence>
<dbReference type="InterPro" id="IPR036188">
    <property type="entry name" value="FAD/NAD-bd_sf"/>
</dbReference>
<feature type="domain" description="Glucose-methanol-choline oxidoreductase C-terminal" evidence="7">
    <location>
        <begin position="451"/>
        <end position="507"/>
    </location>
</feature>
<dbReference type="GO" id="GO:0016614">
    <property type="term" value="F:oxidoreductase activity, acting on CH-OH group of donors"/>
    <property type="evidence" value="ECO:0007669"/>
    <property type="project" value="InterPro"/>
</dbReference>
<keyword evidence="4" id="KW-0274">FAD</keyword>
<dbReference type="SUPFAM" id="SSF51905">
    <property type="entry name" value="FAD/NAD(P)-binding domain"/>
    <property type="match status" value="1"/>
</dbReference>
<evidence type="ECO:0000313" key="8">
    <source>
        <dbReference type="EMBL" id="PZQ51716.1"/>
    </source>
</evidence>
<accession>A0A2W5NDU8</accession>
<evidence type="ECO:0000256" key="2">
    <source>
        <dbReference type="ARBA" id="ARBA00010790"/>
    </source>
</evidence>
<dbReference type="GO" id="GO:0050660">
    <property type="term" value="F:flavin adenine dinucleotide binding"/>
    <property type="evidence" value="ECO:0007669"/>
    <property type="project" value="InterPro"/>
</dbReference>
<sequence length="525" mass="56680">MAPETRRWDVIVIGAGLGGGVAGRRLAESGLDVLFLEHGPEVPRTDRDLWGDGLAAPADRLDHGLWPEMARGVVDGRETRFFPPLGTGVGGSSALYAATLERPERHDLESTPTMPHPTGGWPIGYDVFRRHLEAAEALLDVRGGPDPLSDETPRLGPPPLLSPGDAAMMAAFRRAGLHPYRKHVGARYLPGCAECFGRHCPRGCKMDGRSAGVEPALRSGRAAVLDRCAVTALRSTAGRVTHVEARRGGVALRLEARVFVLAAGAFGSPRLLLASASEDWPDGLANRSGLVGRNLMFHLNERLAIWPERRADFTSSINTVAMRDFYAVEGARYGHLQSMGMAASYGNILHYLRERFDRSPLAPLRPLRALARLPAFAAARVFGDARIFVGLLEDLAYPGNRVLLDPADPGAIRFEYRLAPELLARRAAFRRLIRARLAAFRAFFLHVEPELNHAHACGTLRFGADPRTSVLDPDCRAHGIANLYVADASFMPSSTGINPSLTIAANALRVAEAVAAAHARGATVA</sequence>
<comment type="caution">
    <text evidence="8">The sequence shown here is derived from an EMBL/GenBank/DDBJ whole genome shotgun (WGS) entry which is preliminary data.</text>
</comment>
<evidence type="ECO:0000256" key="4">
    <source>
        <dbReference type="ARBA" id="ARBA00022827"/>
    </source>
</evidence>
<dbReference type="PANTHER" id="PTHR42784">
    <property type="entry name" value="PYRANOSE 2-OXIDASE"/>
    <property type="match status" value="1"/>
</dbReference>
<evidence type="ECO:0000313" key="9">
    <source>
        <dbReference type="Proteomes" id="UP000249185"/>
    </source>
</evidence>
<reference evidence="8 9" key="1">
    <citation type="submission" date="2017-08" db="EMBL/GenBank/DDBJ databases">
        <title>Infants hospitalized years apart are colonized by the same room-sourced microbial strains.</title>
        <authorList>
            <person name="Brooks B."/>
            <person name="Olm M.R."/>
            <person name="Firek B.A."/>
            <person name="Baker R."/>
            <person name="Thomas B.C."/>
            <person name="Morowitz M.J."/>
            <person name="Banfield J.F."/>
        </authorList>
    </citation>
    <scope>NUCLEOTIDE SEQUENCE [LARGE SCALE GENOMIC DNA]</scope>
    <source>
        <strain evidence="8">S2_005_002_R2_34</strain>
    </source>
</reference>
<dbReference type="Pfam" id="PF00732">
    <property type="entry name" value="GMC_oxred_N"/>
    <property type="match status" value="1"/>
</dbReference>
<evidence type="ECO:0000259" key="6">
    <source>
        <dbReference type="Pfam" id="PF00732"/>
    </source>
</evidence>
<dbReference type="PANTHER" id="PTHR42784:SF1">
    <property type="entry name" value="PYRANOSE 2-OXIDASE"/>
    <property type="match status" value="1"/>
</dbReference>
<dbReference type="Pfam" id="PF05199">
    <property type="entry name" value="GMC_oxred_C"/>
    <property type="match status" value="1"/>
</dbReference>
<keyword evidence="3" id="KW-0285">Flavoprotein</keyword>
<organism evidence="8 9">
    <name type="scientific">Rhodovulum sulfidophilum</name>
    <name type="common">Rhodobacter sulfidophilus</name>
    <dbReference type="NCBI Taxonomy" id="35806"/>
    <lineage>
        <taxon>Bacteria</taxon>
        <taxon>Pseudomonadati</taxon>
        <taxon>Pseudomonadota</taxon>
        <taxon>Alphaproteobacteria</taxon>
        <taxon>Rhodobacterales</taxon>
        <taxon>Paracoccaceae</taxon>
        <taxon>Rhodovulum</taxon>
    </lineage>
</organism>